<dbReference type="InterPro" id="IPR002051">
    <property type="entry name" value="Haem_Oase"/>
</dbReference>
<keyword evidence="4" id="KW-0812">Transmembrane</keyword>
<dbReference type="PANTHER" id="PTHR10720:SF0">
    <property type="entry name" value="HEME OXYGENASE"/>
    <property type="match status" value="1"/>
</dbReference>
<dbReference type="OrthoDB" id="652091at2759"/>
<dbReference type="Pfam" id="PF01126">
    <property type="entry name" value="Heme_oxygenase"/>
    <property type="match status" value="1"/>
</dbReference>
<keyword evidence="4" id="KW-1133">Transmembrane helix</keyword>
<dbReference type="GO" id="GO:0004392">
    <property type="term" value="F:heme oxygenase (decyclizing) activity"/>
    <property type="evidence" value="ECO:0007669"/>
    <property type="project" value="InterPro"/>
</dbReference>
<protein>
    <recommendedName>
        <fullName evidence="7">Heme oxygenase-like protein</fullName>
    </recommendedName>
</protein>
<keyword evidence="1" id="KW-0349">Heme</keyword>
<keyword evidence="3" id="KW-0408">Iron</keyword>
<keyword evidence="2" id="KW-0479">Metal-binding</keyword>
<gene>
    <name evidence="5" type="ORF">EPUL_003897</name>
</gene>
<dbReference type="Proteomes" id="UP000237438">
    <property type="component" value="Unassembled WGS sequence"/>
</dbReference>
<comment type="caution">
    <text evidence="5">The sequence shown here is derived from an EMBL/GenBank/DDBJ whole genome shotgun (WGS) entry which is preliminary data.</text>
</comment>
<evidence type="ECO:0000256" key="2">
    <source>
        <dbReference type="ARBA" id="ARBA00022723"/>
    </source>
</evidence>
<name>A0A2S4PQQ9_9PEZI</name>
<dbReference type="InterPro" id="IPR016053">
    <property type="entry name" value="Haem_Oase-like"/>
</dbReference>
<dbReference type="Gene3D" id="1.20.910.10">
    <property type="entry name" value="Heme oxygenase-like"/>
    <property type="match status" value="1"/>
</dbReference>
<evidence type="ECO:0000313" key="6">
    <source>
        <dbReference type="Proteomes" id="UP000237438"/>
    </source>
</evidence>
<dbReference type="GO" id="GO:0006788">
    <property type="term" value="P:heme oxidation"/>
    <property type="evidence" value="ECO:0007669"/>
    <property type="project" value="InterPro"/>
</dbReference>
<dbReference type="EMBL" id="PEDP01001048">
    <property type="protein sequence ID" value="POS84370.1"/>
    <property type="molecule type" value="Genomic_DNA"/>
</dbReference>
<dbReference type="PANTHER" id="PTHR10720">
    <property type="entry name" value="HEME OXYGENASE"/>
    <property type="match status" value="1"/>
</dbReference>
<evidence type="ECO:0000256" key="3">
    <source>
        <dbReference type="ARBA" id="ARBA00023004"/>
    </source>
</evidence>
<dbReference type="InterPro" id="IPR016084">
    <property type="entry name" value="Haem_Oase-like_multi-hlx"/>
</dbReference>
<evidence type="ECO:0000256" key="4">
    <source>
        <dbReference type="SAM" id="Phobius"/>
    </source>
</evidence>
<dbReference type="SUPFAM" id="SSF48613">
    <property type="entry name" value="Heme oxygenase-like"/>
    <property type="match status" value="1"/>
</dbReference>
<dbReference type="GO" id="GO:0046872">
    <property type="term" value="F:metal ion binding"/>
    <property type="evidence" value="ECO:0007669"/>
    <property type="project" value="UniProtKB-KW"/>
</dbReference>
<reference evidence="5 6" key="1">
    <citation type="submission" date="2017-10" db="EMBL/GenBank/DDBJ databases">
        <title>Development of genomic resources for the powdery mildew, Erysiphe pulchra.</title>
        <authorList>
            <person name="Wadl P.A."/>
            <person name="Mack B.M."/>
            <person name="Moore G."/>
            <person name="Beltz S.B."/>
        </authorList>
    </citation>
    <scope>NUCLEOTIDE SEQUENCE [LARGE SCALE GENOMIC DNA]</scope>
    <source>
        <strain evidence="5">Cflorida</strain>
    </source>
</reference>
<feature type="transmembrane region" description="Helical" evidence="4">
    <location>
        <begin position="435"/>
        <end position="457"/>
    </location>
</feature>
<dbReference type="CDD" id="cd19165">
    <property type="entry name" value="HemeO"/>
    <property type="match status" value="1"/>
</dbReference>
<proteinExistence type="predicted"/>
<evidence type="ECO:0000313" key="5">
    <source>
        <dbReference type="EMBL" id="POS84370.1"/>
    </source>
</evidence>
<evidence type="ECO:0000256" key="1">
    <source>
        <dbReference type="ARBA" id="ARBA00022617"/>
    </source>
</evidence>
<organism evidence="5 6">
    <name type="scientific">Erysiphe pulchra</name>
    <dbReference type="NCBI Taxonomy" id="225359"/>
    <lineage>
        <taxon>Eukaryota</taxon>
        <taxon>Fungi</taxon>
        <taxon>Dikarya</taxon>
        <taxon>Ascomycota</taxon>
        <taxon>Pezizomycotina</taxon>
        <taxon>Leotiomycetes</taxon>
        <taxon>Erysiphales</taxon>
        <taxon>Erysiphaceae</taxon>
        <taxon>Erysiphe</taxon>
    </lineage>
</organism>
<dbReference type="AlphaFoldDB" id="A0A2S4PQQ9"/>
<accession>A0A2S4PQQ9</accession>
<keyword evidence="6" id="KW-1185">Reference proteome</keyword>
<keyword evidence="4" id="KW-0472">Membrane</keyword>
<evidence type="ECO:0008006" key="7">
    <source>
        <dbReference type="Google" id="ProtNLM"/>
    </source>
</evidence>
<dbReference type="STRING" id="225359.A0A2S4PQQ9"/>
<sequence length="459" mass="52156">MPRPRTHSFSPSLSERINAATRAAHTHLNRLIIEHLPLALPPHARDPSIYASGLLHIAPIYLTFEEIWIQTLQPPFIPDWQIKCNSLDNLSSGEIKSDQGSYVEHDVNSSSAIQKPGIYPRIDSVLRLLLLPDLSRTKNLRADLANLLSIRENEMNEKIEAVSKNSPSSKFLYHIRNSVTEKPHVLLAYAWVFYMALFSGGRYINASLKKAGGHGADFWKQDSSADLRHCENDKNFRLEEPSLFPSKPNLNSFSDCSDSSSVTKCSKTIPGLQFFFFAGDADGEDIKMEFKKRFKNAENLLTNNEKLDIILESQHIFKYMIELVLDLDILMGTNEEDENTIQTIKDSNSLMKIRDSVCIAKERLLYNAQPQIFKDTWQSMLHRKQGIVFIKRPFTFFKGRSMRLKRCSAKECTAKFVDSGFTDINSAYMKSGFSVSLLAGLLFLLMILMAFKMIGLIDV</sequence>